<sequence>MLHLPPFRMKDVVLRSFGLTSLVVTSTIQVWMFSASQSFSNPAYSINSFLLYLGFTGYFMLNAWWLLRTPLHPLLSAPKSEPIKEDAEPLLETPAGLSIPKEIYLSAWDLPSYFPYYILTNMCICIWAVACHQTRISLAQIALYVALALQLRVALSTFNQSSQRASFTSPGSTLLVSKITIGMLVMYLWRTWGLIDNFVIVPTLQQKIHTGIVFVLLTVATGPDPTVGIAFIYVLQSLYFGTYKNAGWHSFFLIESVVLIVLIVLDSVIIKLGYKMNEQSVDVNPPSAHTLFEDEESSTVLESASSKDNIPMLPMHRQDVSS</sequence>
<protein>
    <submittedName>
        <fullName evidence="3">Uncharacterized protein</fullName>
    </submittedName>
</protein>
<keyword evidence="2" id="KW-1133">Transmembrane helix</keyword>
<feature type="transmembrane region" description="Helical" evidence="2">
    <location>
        <begin position="138"/>
        <end position="155"/>
    </location>
</feature>
<gene>
    <name evidence="3" type="ORF">F5878DRAFT_616698</name>
</gene>
<evidence type="ECO:0000256" key="1">
    <source>
        <dbReference type="SAM" id="MobiDB-lite"/>
    </source>
</evidence>
<proteinExistence type="predicted"/>
<dbReference type="EMBL" id="MU806132">
    <property type="protein sequence ID" value="KAJ3839354.1"/>
    <property type="molecule type" value="Genomic_DNA"/>
</dbReference>
<feature type="transmembrane region" description="Helical" evidence="2">
    <location>
        <begin position="12"/>
        <end position="34"/>
    </location>
</feature>
<feature type="transmembrane region" description="Helical" evidence="2">
    <location>
        <begin position="247"/>
        <end position="270"/>
    </location>
</feature>
<organism evidence="3 4">
    <name type="scientific">Lentinula raphanica</name>
    <dbReference type="NCBI Taxonomy" id="153919"/>
    <lineage>
        <taxon>Eukaryota</taxon>
        <taxon>Fungi</taxon>
        <taxon>Dikarya</taxon>
        <taxon>Basidiomycota</taxon>
        <taxon>Agaricomycotina</taxon>
        <taxon>Agaricomycetes</taxon>
        <taxon>Agaricomycetidae</taxon>
        <taxon>Agaricales</taxon>
        <taxon>Marasmiineae</taxon>
        <taxon>Omphalotaceae</taxon>
        <taxon>Lentinula</taxon>
    </lineage>
</organism>
<evidence type="ECO:0000313" key="3">
    <source>
        <dbReference type="EMBL" id="KAJ3839354.1"/>
    </source>
</evidence>
<reference evidence="3" key="1">
    <citation type="submission" date="2022-08" db="EMBL/GenBank/DDBJ databases">
        <authorList>
            <consortium name="DOE Joint Genome Institute"/>
            <person name="Min B."/>
            <person name="Riley R."/>
            <person name="Sierra-Patev S."/>
            <person name="Naranjo-Ortiz M."/>
            <person name="Looney B."/>
            <person name="Konkel Z."/>
            <person name="Slot J.C."/>
            <person name="Sakamoto Y."/>
            <person name="Steenwyk J.L."/>
            <person name="Rokas A."/>
            <person name="Carro J."/>
            <person name="Camarero S."/>
            <person name="Ferreira P."/>
            <person name="Molpeceres G."/>
            <person name="Ruiz-Duenas F.J."/>
            <person name="Serrano A."/>
            <person name="Henrissat B."/>
            <person name="Drula E."/>
            <person name="Hughes K.W."/>
            <person name="Mata J.L."/>
            <person name="Ishikawa N.K."/>
            <person name="Vargas-Isla R."/>
            <person name="Ushijima S."/>
            <person name="Smith C.A."/>
            <person name="Ahrendt S."/>
            <person name="Andreopoulos W."/>
            <person name="He G."/>
            <person name="Labutti K."/>
            <person name="Lipzen A."/>
            <person name="Ng V."/>
            <person name="Sandor L."/>
            <person name="Barry K."/>
            <person name="Martinez A.T."/>
            <person name="Xiao Y."/>
            <person name="Gibbons J.G."/>
            <person name="Terashima K."/>
            <person name="Hibbett D.S."/>
            <person name="Grigoriev I.V."/>
        </authorList>
    </citation>
    <scope>NUCLEOTIDE SEQUENCE</scope>
    <source>
        <strain evidence="3">TFB9207</strain>
    </source>
</reference>
<keyword evidence="2" id="KW-0812">Transmembrane</keyword>
<name>A0AA38UF87_9AGAR</name>
<keyword evidence="4" id="KW-1185">Reference proteome</keyword>
<feature type="region of interest" description="Disordered" evidence="1">
    <location>
        <begin position="301"/>
        <end position="322"/>
    </location>
</feature>
<comment type="caution">
    <text evidence="3">The sequence shown here is derived from an EMBL/GenBank/DDBJ whole genome shotgun (WGS) entry which is preliminary data.</text>
</comment>
<feature type="transmembrane region" description="Helical" evidence="2">
    <location>
        <begin position="114"/>
        <end position="131"/>
    </location>
</feature>
<dbReference type="AlphaFoldDB" id="A0AA38UF87"/>
<keyword evidence="2" id="KW-0472">Membrane</keyword>
<dbReference type="Proteomes" id="UP001163846">
    <property type="component" value="Unassembled WGS sequence"/>
</dbReference>
<evidence type="ECO:0000313" key="4">
    <source>
        <dbReference type="Proteomes" id="UP001163846"/>
    </source>
</evidence>
<accession>A0AA38UF87</accession>
<feature type="transmembrane region" description="Helical" evidence="2">
    <location>
        <begin position="210"/>
        <end position="235"/>
    </location>
</feature>
<evidence type="ECO:0000256" key="2">
    <source>
        <dbReference type="SAM" id="Phobius"/>
    </source>
</evidence>
<feature type="transmembrane region" description="Helical" evidence="2">
    <location>
        <begin position="46"/>
        <end position="67"/>
    </location>
</feature>